<proteinExistence type="predicted"/>
<gene>
    <name evidence="1" type="ORF">BU26DRAFT_565837</name>
</gene>
<protein>
    <submittedName>
        <fullName evidence="1">Uncharacterized protein</fullName>
    </submittedName>
</protein>
<dbReference type="Proteomes" id="UP000800094">
    <property type="component" value="Unassembled WGS sequence"/>
</dbReference>
<evidence type="ECO:0000313" key="2">
    <source>
        <dbReference type="Proteomes" id="UP000800094"/>
    </source>
</evidence>
<sequence>MDNLGTTASAISSLQVPLLCSTTSRALTASHAAFLKSLVSSIPACKAPLIPKIFNSVFTLPAQLHYISLSLPDHANLPAFSELTAGYRLSHRKIALVEDHLLYRRPQNPFPQPTVYSNTFKDIVSITAKTVTMTTTRYLSFKVNKDTRRMLVAFTRDNDEAWLHISMVADKGDAKPRTAWYRTAKGGHQ</sequence>
<evidence type="ECO:0000313" key="1">
    <source>
        <dbReference type="EMBL" id="KAF2248444.1"/>
    </source>
</evidence>
<keyword evidence="2" id="KW-1185">Reference proteome</keyword>
<reference evidence="1" key="1">
    <citation type="journal article" date="2020" name="Stud. Mycol.">
        <title>101 Dothideomycetes genomes: a test case for predicting lifestyles and emergence of pathogens.</title>
        <authorList>
            <person name="Haridas S."/>
            <person name="Albert R."/>
            <person name="Binder M."/>
            <person name="Bloem J."/>
            <person name="Labutti K."/>
            <person name="Salamov A."/>
            <person name="Andreopoulos B."/>
            <person name="Baker S."/>
            <person name="Barry K."/>
            <person name="Bills G."/>
            <person name="Bluhm B."/>
            <person name="Cannon C."/>
            <person name="Castanera R."/>
            <person name="Culley D."/>
            <person name="Daum C."/>
            <person name="Ezra D."/>
            <person name="Gonzalez J."/>
            <person name="Henrissat B."/>
            <person name="Kuo A."/>
            <person name="Liang C."/>
            <person name="Lipzen A."/>
            <person name="Lutzoni F."/>
            <person name="Magnuson J."/>
            <person name="Mondo S."/>
            <person name="Nolan M."/>
            <person name="Ohm R."/>
            <person name="Pangilinan J."/>
            <person name="Park H.-J."/>
            <person name="Ramirez L."/>
            <person name="Alfaro M."/>
            <person name="Sun H."/>
            <person name="Tritt A."/>
            <person name="Yoshinaga Y."/>
            <person name="Zwiers L.-H."/>
            <person name="Turgeon B."/>
            <person name="Goodwin S."/>
            <person name="Spatafora J."/>
            <person name="Crous P."/>
            <person name="Grigoriev I."/>
        </authorList>
    </citation>
    <scope>NUCLEOTIDE SEQUENCE</scope>
    <source>
        <strain evidence="1">CBS 122368</strain>
    </source>
</reference>
<accession>A0A6A6ICY5</accession>
<dbReference type="RefSeq" id="XP_033683448.1">
    <property type="nucleotide sequence ID" value="XM_033833439.1"/>
</dbReference>
<organism evidence="1 2">
    <name type="scientific">Trematosphaeria pertusa</name>
    <dbReference type="NCBI Taxonomy" id="390896"/>
    <lineage>
        <taxon>Eukaryota</taxon>
        <taxon>Fungi</taxon>
        <taxon>Dikarya</taxon>
        <taxon>Ascomycota</taxon>
        <taxon>Pezizomycotina</taxon>
        <taxon>Dothideomycetes</taxon>
        <taxon>Pleosporomycetidae</taxon>
        <taxon>Pleosporales</taxon>
        <taxon>Massarineae</taxon>
        <taxon>Trematosphaeriaceae</taxon>
        <taxon>Trematosphaeria</taxon>
    </lineage>
</organism>
<dbReference type="EMBL" id="ML987196">
    <property type="protein sequence ID" value="KAF2248444.1"/>
    <property type="molecule type" value="Genomic_DNA"/>
</dbReference>
<name>A0A6A6ICY5_9PLEO</name>
<dbReference type="AlphaFoldDB" id="A0A6A6ICY5"/>
<dbReference type="GeneID" id="54586769"/>